<dbReference type="InterPro" id="IPR022234">
    <property type="entry name" value="DUF3759"/>
</dbReference>
<gene>
    <name evidence="2" type="ORF">SCLCIDRAFT_1208228</name>
</gene>
<feature type="region of interest" description="Disordered" evidence="1">
    <location>
        <begin position="1"/>
        <end position="31"/>
    </location>
</feature>
<dbReference type="PANTHER" id="PTHR37450:SF1">
    <property type="entry name" value="CIPC PROTEIN"/>
    <property type="match status" value="1"/>
</dbReference>
<feature type="compositionally biased region" description="Polar residues" evidence="1">
    <location>
        <begin position="98"/>
        <end position="107"/>
    </location>
</feature>
<organism evidence="2 3">
    <name type="scientific">Scleroderma citrinum Foug A</name>
    <dbReference type="NCBI Taxonomy" id="1036808"/>
    <lineage>
        <taxon>Eukaryota</taxon>
        <taxon>Fungi</taxon>
        <taxon>Dikarya</taxon>
        <taxon>Basidiomycota</taxon>
        <taxon>Agaricomycotina</taxon>
        <taxon>Agaricomycetes</taxon>
        <taxon>Agaricomycetidae</taxon>
        <taxon>Boletales</taxon>
        <taxon>Sclerodermatineae</taxon>
        <taxon>Sclerodermataceae</taxon>
        <taxon>Scleroderma</taxon>
    </lineage>
</organism>
<dbReference type="Pfam" id="PF12585">
    <property type="entry name" value="DUF3759"/>
    <property type="match status" value="1"/>
</dbReference>
<sequence>MGWFSSDSDQANAYENGAQPHHEASTAHELISGAASYEAMKAWEDHKEGNGKPTNHREAYEILAGVAGAFIDSEFETKGLDVIDRFMKEHAKKRAEEQIQQQLSQNDYPGASF</sequence>
<dbReference type="AlphaFoldDB" id="A0A0C3ENG1"/>
<dbReference type="OrthoDB" id="9895617at2759"/>
<evidence type="ECO:0000313" key="2">
    <source>
        <dbReference type="EMBL" id="KIM69719.1"/>
    </source>
</evidence>
<evidence type="ECO:0000256" key="1">
    <source>
        <dbReference type="SAM" id="MobiDB-lite"/>
    </source>
</evidence>
<dbReference type="EMBL" id="KN822006">
    <property type="protein sequence ID" value="KIM69719.1"/>
    <property type="molecule type" value="Genomic_DNA"/>
</dbReference>
<evidence type="ECO:0000313" key="3">
    <source>
        <dbReference type="Proteomes" id="UP000053989"/>
    </source>
</evidence>
<reference evidence="2 3" key="1">
    <citation type="submission" date="2014-04" db="EMBL/GenBank/DDBJ databases">
        <authorList>
            <consortium name="DOE Joint Genome Institute"/>
            <person name="Kuo A."/>
            <person name="Kohler A."/>
            <person name="Nagy L.G."/>
            <person name="Floudas D."/>
            <person name="Copeland A."/>
            <person name="Barry K.W."/>
            <person name="Cichocki N."/>
            <person name="Veneault-Fourrey C."/>
            <person name="LaButti K."/>
            <person name="Lindquist E.A."/>
            <person name="Lipzen A."/>
            <person name="Lundell T."/>
            <person name="Morin E."/>
            <person name="Murat C."/>
            <person name="Sun H."/>
            <person name="Tunlid A."/>
            <person name="Henrissat B."/>
            <person name="Grigoriev I.V."/>
            <person name="Hibbett D.S."/>
            <person name="Martin F."/>
            <person name="Nordberg H.P."/>
            <person name="Cantor M.N."/>
            <person name="Hua S.X."/>
        </authorList>
    </citation>
    <scope>NUCLEOTIDE SEQUENCE [LARGE SCALE GENOMIC DNA]</scope>
    <source>
        <strain evidence="2 3">Foug A</strain>
    </source>
</reference>
<feature type="region of interest" description="Disordered" evidence="1">
    <location>
        <begin position="92"/>
        <end position="113"/>
    </location>
</feature>
<dbReference type="Proteomes" id="UP000053989">
    <property type="component" value="Unassembled WGS sequence"/>
</dbReference>
<proteinExistence type="predicted"/>
<name>A0A0C3ENG1_9AGAM</name>
<dbReference type="HOGENOM" id="CLU_143683_2_0_1"/>
<dbReference type="STRING" id="1036808.A0A0C3ENG1"/>
<feature type="compositionally biased region" description="Polar residues" evidence="1">
    <location>
        <begin position="1"/>
        <end position="13"/>
    </location>
</feature>
<dbReference type="PANTHER" id="PTHR37450">
    <property type="entry name" value="CIPC PROTEIN"/>
    <property type="match status" value="1"/>
</dbReference>
<dbReference type="InParanoid" id="A0A0C3ENG1"/>
<protein>
    <submittedName>
        <fullName evidence="2">Uncharacterized protein</fullName>
    </submittedName>
</protein>
<accession>A0A0C3ENG1</accession>
<keyword evidence="3" id="KW-1185">Reference proteome</keyword>
<reference evidence="3" key="2">
    <citation type="submission" date="2015-01" db="EMBL/GenBank/DDBJ databases">
        <title>Evolutionary Origins and Diversification of the Mycorrhizal Mutualists.</title>
        <authorList>
            <consortium name="DOE Joint Genome Institute"/>
            <consortium name="Mycorrhizal Genomics Consortium"/>
            <person name="Kohler A."/>
            <person name="Kuo A."/>
            <person name="Nagy L.G."/>
            <person name="Floudas D."/>
            <person name="Copeland A."/>
            <person name="Barry K.W."/>
            <person name="Cichocki N."/>
            <person name="Veneault-Fourrey C."/>
            <person name="LaButti K."/>
            <person name="Lindquist E.A."/>
            <person name="Lipzen A."/>
            <person name="Lundell T."/>
            <person name="Morin E."/>
            <person name="Murat C."/>
            <person name="Riley R."/>
            <person name="Ohm R."/>
            <person name="Sun H."/>
            <person name="Tunlid A."/>
            <person name="Henrissat B."/>
            <person name="Grigoriev I.V."/>
            <person name="Hibbett D.S."/>
            <person name="Martin F."/>
        </authorList>
    </citation>
    <scope>NUCLEOTIDE SEQUENCE [LARGE SCALE GENOMIC DNA]</scope>
    <source>
        <strain evidence="3">Foug A</strain>
    </source>
</reference>